<sequence>PLDRVWLGKATAEDVIKNEVMPKIIPIFEGE</sequence>
<evidence type="ECO:0000313" key="1">
    <source>
        <dbReference type="EMBL" id="GAH79131.1"/>
    </source>
</evidence>
<name>X1I9P1_9ZZZZ</name>
<proteinExistence type="predicted"/>
<accession>X1I9P1</accession>
<gene>
    <name evidence="1" type="ORF">S03H2_66246</name>
</gene>
<feature type="non-terminal residue" evidence="1">
    <location>
        <position position="1"/>
    </location>
</feature>
<comment type="caution">
    <text evidence="1">The sequence shown here is derived from an EMBL/GenBank/DDBJ whole genome shotgun (WGS) entry which is preliminary data.</text>
</comment>
<dbReference type="AlphaFoldDB" id="X1I9P1"/>
<protein>
    <submittedName>
        <fullName evidence="1">Uncharacterized protein</fullName>
    </submittedName>
</protein>
<reference evidence="1" key="1">
    <citation type="journal article" date="2014" name="Front. Microbiol.">
        <title>High frequency of phylogenetically diverse reductive dehalogenase-homologous genes in deep subseafloor sedimentary metagenomes.</title>
        <authorList>
            <person name="Kawai M."/>
            <person name="Futagami T."/>
            <person name="Toyoda A."/>
            <person name="Takaki Y."/>
            <person name="Nishi S."/>
            <person name="Hori S."/>
            <person name="Arai W."/>
            <person name="Tsubouchi T."/>
            <person name="Morono Y."/>
            <person name="Uchiyama I."/>
            <person name="Ito T."/>
            <person name="Fujiyama A."/>
            <person name="Inagaki F."/>
            <person name="Takami H."/>
        </authorList>
    </citation>
    <scope>NUCLEOTIDE SEQUENCE</scope>
    <source>
        <strain evidence="1">Expedition CK06-06</strain>
    </source>
</reference>
<organism evidence="1">
    <name type="scientific">marine sediment metagenome</name>
    <dbReference type="NCBI Taxonomy" id="412755"/>
    <lineage>
        <taxon>unclassified sequences</taxon>
        <taxon>metagenomes</taxon>
        <taxon>ecological metagenomes</taxon>
    </lineage>
</organism>
<dbReference type="EMBL" id="BARU01043231">
    <property type="protein sequence ID" value="GAH79131.1"/>
    <property type="molecule type" value="Genomic_DNA"/>
</dbReference>